<evidence type="ECO:0000313" key="6">
    <source>
        <dbReference type="EMBL" id="ROS01294.1"/>
    </source>
</evidence>
<dbReference type="SUPFAM" id="SSF46785">
    <property type="entry name" value="Winged helix' DNA-binding domain"/>
    <property type="match status" value="1"/>
</dbReference>
<dbReference type="EMBL" id="RKHR01000004">
    <property type="protein sequence ID" value="ROS01294.1"/>
    <property type="molecule type" value="Genomic_DNA"/>
</dbReference>
<dbReference type="Gene3D" id="3.40.190.290">
    <property type="match status" value="1"/>
</dbReference>
<dbReference type="InterPro" id="IPR000847">
    <property type="entry name" value="LysR_HTH_N"/>
</dbReference>
<evidence type="ECO:0000256" key="3">
    <source>
        <dbReference type="ARBA" id="ARBA00023125"/>
    </source>
</evidence>
<dbReference type="PANTHER" id="PTHR30126:SF40">
    <property type="entry name" value="HTH-TYPE TRANSCRIPTIONAL REGULATOR GLTR"/>
    <property type="match status" value="1"/>
</dbReference>
<feature type="domain" description="HTH lysR-type" evidence="5">
    <location>
        <begin position="1"/>
        <end position="58"/>
    </location>
</feature>
<dbReference type="RefSeq" id="WP_123712103.1">
    <property type="nucleotide sequence ID" value="NZ_RKHR01000004.1"/>
</dbReference>
<comment type="similarity">
    <text evidence="1">Belongs to the LysR transcriptional regulatory family.</text>
</comment>
<proteinExistence type="inferred from homology"/>
<dbReference type="Proteomes" id="UP000275394">
    <property type="component" value="Unassembled WGS sequence"/>
</dbReference>
<dbReference type="InterPro" id="IPR036388">
    <property type="entry name" value="WH-like_DNA-bd_sf"/>
</dbReference>
<dbReference type="InterPro" id="IPR036390">
    <property type="entry name" value="WH_DNA-bd_sf"/>
</dbReference>
<organism evidence="6 7">
    <name type="scientific">Sinobacterium caligoides</name>
    <dbReference type="NCBI Taxonomy" id="933926"/>
    <lineage>
        <taxon>Bacteria</taxon>
        <taxon>Pseudomonadati</taxon>
        <taxon>Pseudomonadota</taxon>
        <taxon>Gammaproteobacteria</taxon>
        <taxon>Cellvibrionales</taxon>
        <taxon>Spongiibacteraceae</taxon>
        <taxon>Sinobacterium</taxon>
    </lineage>
</organism>
<name>A0A3N2DNA9_9GAMM</name>
<keyword evidence="7" id="KW-1185">Reference proteome</keyword>
<accession>A0A3N2DNA9</accession>
<comment type="caution">
    <text evidence="6">The sequence shown here is derived from an EMBL/GenBank/DDBJ whole genome shotgun (WGS) entry which is preliminary data.</text>
</comment>
<keyword evidence="4" id="KW-0804">Transcription</keyword>
<dbReference type="GO" id="GO:0000976">
    <property type="term" value="F:transcription cis-regulatory region binding"/>
    <property type="evidence" value="ECO:0007669"/>
    <property type="project" value="TreeGrafter"/>
</dbReference>
<dbReference type="OrthoDB" id="646694at2"/>
<dbReference type="Pfam" id="PF03466">
    <property type="entry name" value="LysR_substrate"/>
    <property type="match status" value="1"/>
</dbReference>
<evidence type="ECO:0000256" key="4">
    <source>
        <dbReference type="ARBA" id="ARBA00023163"/>
    </source>
</evidence>
<dbReference type="Gene3D" id="1.10.10.10">
    <property type="entry name" value="Winged helix-like DNA-binding domain superfamily/Winged helix DNA-binding domain"/>
    <property type="match status" value="1"/>
</dbReference>
<dbReference type="SUPFAM" id="SSF53850">
    <property type="entry name" value="Periplasmic binding protein-like II"/>
    <property type="match status" value="1"/>
</dbReference>
<dbReference type="InterPro" id="IPR005119">
    <property type="entry name" value="LysR_subst-bd"/>
</dbReference>
<keyword evidence="2" id="KW-0805">Transcription regulation</keyword>
<gene>
    <name evidence="6" type="ORF">EDC56_1723</name>
</gene>
<sequence>MELSDLNVFKEVAQLGGITLAAKKLNRVPSNITTRIQKLERELGKKLFIREKNRLRISTAGEQLLSYAEQILDLAEQAVTDLGQDQPKGPLKLGAMEAVAATRLVEPLMCFHQRFTEVSLNVKCANTGELIDWVLSGELDMAFVADPVADPRLGILPAYKETLVLVSALGHRPIQQPCDLGPEATLLGFSHRCVYRNRLTEWLNQGGNITKVIEINSYHALLSCVAAGMGVGVVPKALLEYYHFRENIQMHTLPQPWSQSQTALIWRHDSLKASMSAFIDCLKN</sequence>
<evidence type="ECO:0000313" key="7">
    <source>
        <dbReference type="Proteomes" id="UP000275394"/>
    </source>
</evidence>
<protein>
    <submittedName>
        <fullName evidence="6">LysR family transcriptional regulator</fullName>
    </submittedName>
</protein>
<dbReference type="PANTHER" id="PTHR30126">
    <property type="entry name" value="HTH-TYPE TRANSCRIPTIONAL REGULATOR"/>
    <property type="match status" value="1"/>
</dbReference>
<keyword evidence="3" id="KW-0238">DNA-binding</keyword>
<evidence type="ECO:0000256" key="1">
    <source>
        <dbReference type="ARBA" id="ARBA00009437"/>
    </source>
</evidence>
<evidence type="ECO:0000259" key="5">
    <source>
        <dbReference type="PROSITE" id="PS50931"/>
    </source>
</evidence>
<reference evidence="6 7" key="1">
    <citation type="submission" date="2018-11" db="EMBL/GenBank/DDBJ databases">
        <title>Genomic Encyclopedia of Type Strains, Phase IV (KMG-IV): sequencing the most valuable type-strain genomes for metagenomic binning, comparative biology and taxonomic classification.</title>
        <authorList>
            <person name="Goeker M."/>
        </authorList>
    </citation>
    <scope>NUCLEOTIDE SEQUENCE [LARGE SCALE GENOMIC DNA]</scope>
    <source>
        <strain evidence="6 7">DSM 100316</strain>
    </source>
</reference>
<dbReference type="Pfam" id="PF00126">
    <property type="entry name" value="HTH_1"/>
    <property type="match status" value="1"/>
</dbReference>
<dbReference type="AlphaFoldDB" id="A0A3N2DNA9"/>
<dbReference type="PROSITE" id="PS50931">
    <property type="entry name" value="HTH_LYSR"/>
    <property type="match status" value="1"/>
</dbReference>
<dbReference type="GO" id="GO:0003700">
    <property type="term" value="F:DNA-binding transcription factor activity"/>
    <property type="evidence" value="ECO:0007669"/>
    <property type="project" value="InterPro"/>
</dbReference>
<evidence type="ECO:0000256" key="2">
    <source>
        <dbReference type="ARBA" id="ARBA00023015"/>
    </source>
</evidence>